<reference evidence="3 4" key="1">
    <citation type="submission" date="2024-10" db="EMBL/GenBank/DDBJ databases">
        <authorList>
            <person name="Riesco R."/>
        </authorList>
    </citation>
    <scope>NUCLEOTIDE SEQUENCE [LARGE SCALE GENOMIC DNA]</scope>
    <source>
        <strain evidence="2 3">NCIMB 15448</strain>
        <strain evidence="1 4">NCIMB 15450</strain>
    </source>
</reference>
<dbReference type="EMBL" id="JBIMSN010000133">
    <property type="protein sequence ID" value="MFH5232112.1"/>
    <property type="molecule type" value="Genomic_DNA"/>
</dbReference>
<dbReference type="Proteomes" id="UP001609219">
    <property type="component" value="Unassembled WGS sequence"/>
</dbReference>
<sequence length="236" mass="25118">MGAISAADFATNMLAAAASPDRVGTMVAQLIGDSFDTGSIRVGPAGLATARAVGVVGQVVASHSDDPNWDIDVLVPVAMHARVDAGIRVVAYDVDLAVRAPIRLVLEPPCSVLIDLKVLGSEDVLSTIDPCGMPSRLIGWMHDIADVVNGYVVTFINTLLQRDDIVAMLRIDVAELLDRAWESGAFVSGPLRPRSGKADIPDAIRVLRVRPRGGEARHVLFTPATEVRHRSVESNT</sequence>
<name>A0ABW7KEF6_9NOCA</name>
<evidence type="ECO:0000313" key="1">
    <source>
        <dbReference type="EMBL" id="MFH5232112.1"/>
    </source>
</evidence>
<dbReference type="EMBL" id="JBIMSP010000071">
    <property type="protein sequence ID" value="MFH5245347.1"/>
    <property type="molecule type" value="Genomic_DNA"/>
</dbReference>
<dbReference type="Proteomes" id="UP001609176">
    <property type="component" value="Unassembled WGS sequence"/>
</dbReference>
<evidence type="ECO:0000313" key="4">
    <source>
        <dbReference type="Proteomes" id="UP001609219"/>
    </source>
</evidence>
<dbReference type="RefSeq" id="WP_395126189.1">
    <property type="nucleotide sequence ID" value="NZ_JBIMSN010000133.1"/>
</dbReference>
<proteinExistence type="predicted"/>
<comment type="caution">
    <text evidence="1">The sequence shown here is derived from an EMBL/GenBank/DDBJ whole genome shotgun (WGS) entry which is preliminary data.</text>
</comment>
<evidence type="ECO:0000313" key="2">
    <source>
        <dbReference type="EMBL" id="MFH5245347.1"/>
    </source>
</evidence>
<gene>
    <name evidence="2" type="ORF">ACHIPV_26220</name>
    <name evidence="1" type="ORF">ACHIRB_26595</name>
</gene>
<organism evidence="1 4">
    <name type="scientific">Antrihabitans spumae</name>
    <dbReference type="NCBI Taxonomy" id="3373370"/>
    <lineage>
        <taxon>Bacteria</taxon>
        <taxon>Bacillati</taxon>
        <taxon>Actinomycetota</taxon>
        <taxon>Actinomycetes</taxon>
        <taxon>Mycobacteriales</taxon>
        <taxon>Nocardiaceae</taxon>
        <taxon>Antrihabitans</taxon>
    </lineage>
</organism>
<accession>A0ABW7KEF6</accession>
<protein>
    <submittedName>
        <fullName evidence="1">Uncharacterized protein</fullName>
    </submittedName>
</protein>
<keyword evidence="4" id="KW-1185">Reference proteome</keyword>
<evidence type="ECO:0000313" key="3">
    <source>
        <dbReference type="Proteomes" id="UP001609176"/>
    </source>
</evidence>